<sequence>MTRLRSEVVHGLDTHRRKDGTPVPVEYSAVLVPLGDRELMLGVDRDISERLRAEQAQRERMEYERFQALLLEQVNDAVIATDLDFCIRSWNKAAERIYGWRSDEVIGKRVRDVVQTVRYMDDDAQGATTRLRTQGHWKGEVIHRHRDGREVVIEGSVQIVRDTHGTPVSVVSVNRDVTMRKQAEEALRTKEEYLRALVENGADVIAILAPDGTMRYLSPSHERMFGQTPRERIGRNILDVIDATDQPLVQNLLVRLLEQPETTIIMELPVRHADGSYRILDITATNMIAHPAVRGIVVNAHDITERKAMEKQLLHDAFHDALTGLVNRALFLDRIGKALERSGRDTARHCAVLFLDLDRFKTINDSMGHAVGDQLLVEVSRRLEQYVRPGDTVARFGGDEFAILLEDVTEPNDATRTAERLCAALEAPFAVAGQEIMTSTSIGIALNGVEAGARPDELLRDADIAMYQAKRMGRGRHAVADPTIHVTIMERMRLEADLRRALEREEFVLYYQPKVAIDGHTIIGLEALVRWQHPERGFVSLVDFIPVAEDTGLIVPLGAWVLRTACAQLKAWHDEGLPQVFVAVNISAVQFRRTDIAESIRAIIAEVGLDPRFVALELTESILMEDVNATTAALHELRSINIGHIEVDDFGTGYSSLSYLQRFPISVVKIDRSFVSDVTTNAGSAAIAAAIIALAHSLKLAAVAEGVETEAQRQWLEQHACDFFQGYLFSRPLPVAAVTRMLAATTVEA</sequence>
<dbReference type="PANTHER" id="PTHR44757">
    <property type="entry name" value="DIGUANYLATE CYCLASE DGCP"/>
    <property type="match status" value="1"/>
</dbReference>
<dbReference type="SMART" id="SM00091">
    <property type="entry name" value="PAS"/>
    <property type="match status" value="2"/>
</dbReference>
<dbReference type="GO" id="GO:0006355">
    <property type="term" value="P:regulation of DNA-templated transcription"/>
    <property type="evidence" value="ECO:0007669"/>
    <property type="project" value="InterPro"/>
</dbReference>
<dbReference type="CDD" id="cd00130">
    <property type="entry name" value="PAS"/>
    <property type="match status" value="2"/>
</dbReference>
<dbReference type="InterPro" id="IPR012226">
    <property type="entry name" value="Diguanyl_cyclase/Pdiesterase"/>
</dbReference>
<dbReference type="FunFam" id="3.20.20.450:FF:000001">
    <property type="entry name" value="Cyclic di-GMP phosphodiesterase yahA"/>
    <property type="match status" value="1"/>
</dbReference>
<reference evidence="5" key="1">
    <citation type="submission" date="2020-02" db="EMBL/GenBank/DDBJ databases">
        <authorList>
            <person name="Meier V. D."/>
        </authorList>
    </citation>
    <scope>NUCLEOTIDE SEQUENCE</scope>
    <source>
        <strain evidence="5">AVDCRST_MAG93</strain>
    </source>
</reference>
<evidence type="ECO:0000259" key="2">
    <source>
        <dbReference type="PROSITE" id="PS50113"/>
    </source>
</evidence>
<dbReference type="PROSITE" id="PS50112">
    <property type="entry name" value="PAS"/>
    <property type="match status" value="2"/>
</dbReference>
<name>A0A6J4NH31_9CHLR</name>
<evidence type="ECO:0000259" key="4">
    <source>
        <dbReference type="PROSITE" id="PS50887"/>
    </source>
</evidence>
<accession>A0A6J4NH31</accession>
<proteinExistence type="predicted"/>
<dbReference type="EMBL" id="CADCTR010003207">
    <property type="protein sequence ID" value="CAA9387626.1"/>
    <property type="molecule type" value="Genomic_DNA"/>
</dbReference>
<dbReference type="CDD" id="cd01948">
    <property type="entry name" value="EAL"/>
    <property type="match status" value="1"/>
</dbReference>
<evidence type="ECO:0000259" key="3">
    <source>
        <dbReference type="PROSITE" id="PS50883"/>
    </source>
</evidence>
<dbReference type="FunFam" id="3.30.70.270:FF:000001">
    <property type="entry name" value="Diguanylate cyclase domain protein"/>
    <property type="match status" value="1"/>
</dbReference>
<dbReference type="InterPro" id="IPR013656">
    <property type="entry name" value="PAS_4"/>
</dbReference>
<dbReference type="InterPro" id="IPR001610">
    <property type="entry name" value="PAC"/>
</dbReference>
<dbReference type="InterPro" id="IPR000700">
    <property type="entry name" value="PAS-assoc_C"/>
</dbReference>
<dbReference type="Pfam" id="PF08448">
    <property type="entry name" value="PAS_4"/>
    <property type="match status" value="1"/>
</dbReference>
<dbReference type="InterPro" id="IPR001633">
    <property type="entry name" value="EAL_dom"/>
</dbReference>
<feature type="domain" description="PAS" evidence="1">
    <location>
        <begin position="63"/>
        <end position="115"/>
    </location>
</feature>
<dbReference type="InterPro" id="IPR035919">
    <property type="entry name" value="EAL_sf"/>
</dbReference>
<evidence type="ECO:0000313" key="5">
    <source>
        <dbReference type="EMBL" id="CAA9387626.1"/>
    </source>
</evidence>
<evidence type="ECO:0000259" key="1">
    <source>
        <dbReference type="PROSITE" id="PS50112"/>
    </source>
</evidence>
<dbReference type="InterPro" id="IPR043128">
    <property type="entry name" value="Rev_trsase/Diguanyl_cyclase"/>
</dbReference>
<gene>
    <name evidence="5" type="ORF">AVDCRST_MAG93-9552</name>
</gene>
<feature type="domain" description="PAC" evidence="2">
    <location>
        <begin position="2"/>
        <end position="59"/>
    </location>
</feature>
<dbReference type="SUPFAM" id="SSF141868">
    <property type="entry name" value="EAL domain-like"/>
    <property type="match status" value="1"/>
</dbReference>
<dbReference type="PROSITE" id="PS50883">
    <property type="entry name" value="EAL"/>
    <property type="match status" value="1"/>
</dbReference>
<protein>
    <submittedName>
        <fullName evidence="5">Diguanylate cyclase/phosphodiesterase (GGDEF &amp; EAL domains) with PAS/PAC sensor(S)</fullName>
    </submittedName>
</protein>
<dbReference type="Pfam" id="PF13426">
    <property type="entry name" value="PAS_9"/>
    <property type="match status" value="1"/>
</dbReference>
<organism evidence="5">
    <name type="scientific">uncultured Chloroflexia bacterium</name>
    <dbReference type="NCBI Taxonomy" id="1672391"/>
    <lineage>
        <taxon>Bacteria</taxon>
        <taxon>Bacillati</taxon>
        <taxon>Chloroflexota</taxon>
        <taxon>Chloroflexia</taxon>
        <taxon>environmental samples</taxon>
    </lineage>
</organism>
<dbReference type="SMART" id="SM00086">
    <property type="entry name" value="PAC"/>
    <property type="match status" value="3"/>
</dbReference>
<dbReference type="PIRSF" id="PIRSF005925">
    <property type="entry name" value="Dos"/>
    <property type="match status" value="1"/>
</dbReference>
<dbReference type="SUPFAM" id="SSF55073">
    <property type="entry name" value="Nucleotide cyclase"/>
    <property type="match status" value="1"/>
</dbReference>
<dbReference type="PANTHER" id="PTHR44757:SF2">
    <property type="entry name" value="BIOFILM ARCHITECTURE MAINTENANCE PROTEIN MBAA"/>
    <property type="match status" value="1"/>
</dbReference>
<dbReference type="InterPro" id="IPR013767">
    <property type="entry name" value="PAS_fold"/>
</dbReference>
<dbReference type="Pfam" id="PF00990">
    <property type="entry name" value="GGDEF"/>
    <property type="match status" value="1"/>
</dbReference>
<dbReference type="InterPro" id="IPR000014">
    <property type="entry name" value="PAS"/>
</dbReference>
<dbReference type="Pfam" id="PF00989">
    <property type="entry name" value="PAS"/>
    <property type="match status" value="1"/>
</dbReference>
<dbReference type="NCBIfam" id="TIGR00229">
    <property type="entry name" value="sensory_box"/>
    <property type="match status" value="2"/>
</dbReference>
<feature type="domain" description="EAL" evidence="3">
    <location>
        <begin position="491"/>
        <end position="746"/>
    </location>
</feature>
<dbReference type="Gene3D" id="3.20.20.450">
    <property type="entry name" value="EAL domain"/>
    <property type="match status" value="1"/>
</dbReference>
<feature type="domain" description="GGDEF" evidence="4">
    <location>
        <begin position="348"/>
        <end position="482"/>
    </location>
</feature>
<dbReference type="InterPro" id="IPR052155">
    <property type="entry name" value="Biofilm_reg_signaling"/>
</dbReference>
<dbReference type="Gene3D" id="3.30.450.20">
    <property type="entry name" value="PAS domain"/>
    <property type="match status" value="3"/>
</dbReference>
<dbReference type="SUPFAM" id="SSF55785">
    <property type="entry name" value="PYP-like sensor domain (PAS domain)"/>
    <property type="match status" value="3"/>
</dbReference>
<feature type="domain" description="PAC" evidence="2">
    <location>
        <begin position="137"/>
        <end position="189"/>
    </location>
</feature>
<dbReference type="CDD" id="cd01949">
    <property type="entry name" value="GGDEF"/>
    <property type="match status" value="1"/>
</dbReference>
<dbReference type="AlphaFoldDB" id="A0A6J4NH31"/>
<dbReference type="SMART" id="SM00052">
    <property type="entry name" value="EAL"/>
    <property type="match status" value="1"/>
</dbReference>
<dbReference type="Gene3D" id="3.30.70.270">
    <property type="match status" value="1"/>
</dbReference>
<dbReference type="Pfam" id="PF00563">
    <property type="entry name" value="EAL"/>
    <property type="match status" value="1"/>
</dbReference>
<dbReference type="InterPro" id="IPR035965">
    <property type="entry name" value="PAS-like_dom_sf"/>
</dbReference>
<dbReference type="SMART" id="SM00267">
    <property type="entry name" value="GGDEF"/>
    <property type="match status" value="1"/>
</dbReference>
<feature type="domain" description="PAS" evidence="1">
    <location>
        <begin position="190"/>
        <end position="260"/>
    </location>
</feature>
<dbReference type="InterPro" id="IPR000160">
    <property type="entry name" value="GGDEF_dom"/>
</dbReference>
<dbReference type="PROSITE" id="PS50113">
    <property type="entry name" value="PAC"/>
    <property type="match status" value="2"/>
</dbReference>
<dbReference type="InterPro" id="IPR029787">
    <property type="entry name" value="Nucleotide_cyclase"/>
</dbReference>
<dbReference type="PROSITE" id="PS50887">
    <property type="entry name" value="GGDEF"/>
    <property type="match status" value="1"/>
</dbReference>
<dbReference type="NCBIfam" id="TIGR00254">
    <property type="entry name" value="GGDEF"/>
    <property type="match status" value="1"/>
</dbReference>